<dbReference type="PANTHER" id="PTHR46778">
    <property type="entry name" value="CYCLIN-DEPENDENT KINASE INHIBITOR 1-RELATED"/>
    <property type="match status" value="1"/>
</dbReference>
<evidence type="ECO:0000313" key="5">
    <source>
        <dbReference type="Proteomes" id="UP000533896"/>
    </source>
</evidence>
<evidence type="ECO:0000256" key="2">
    <source>
        <dbReference type="ARBA" id="ARBA00023013"/>
    </source>
</evidence>
<feature type="domain" description="Cyclin-dependent kinase inhibitor" evidence="3">
    <location>
        <begin position="8"/>
        <end position="54"/>
    </location>
</feature>
<keyword evidence="2" id="KW-0649">Protein kinase inhibitor</keyword>
<evidence type="ECO:0000313" key="4">
    <source>
        <dbReference type="EMBL" id="NXE08867.1"/>
    </source>
</evidence>
<dbReference type="GO" id="GO:0000307">
    <property type="term" value="C:cyclin-dependent protein kinase holoenzyme complex"/>
    <property type="evidence" value="ECO:0007669"/>
    <property type="project" value="TreeGrafter"/>
</dbReference>
<proteinExistence type="inferred from homology"/>
<keyword evidence="5" id="KW-1185">Reference proteome</keyword>
<dbReference type="InterPro" id="IPR029841">
    <property type="entry name" value="CDKN1A"/>
</dbReference>
<accession>A0A7K8JVN7</accession>
<dbReference type="GO" id="GO:0004861">
    <property type="term" value="F:cyclin-dependent protein serine/threonine kinase inhibitor activity"/>
    <property type="evidence" value="ECO:0007669"/>
    <property type="project" value="InterPro"/>
</dbReference>
<dbReference type="EMBL" id="VWYV01000326">
    <property type="protein sequence ID" value="NXE08867.1"/>
    <property type="molecule type" value="Genomic_DNA"/>
</dbReference>
<dbReference type="PANTHER" id="PTHR46778:SF1">
    <property type="entry name" value="CYCLIN-DEPENDENT KINASE INHIBITOR 1"/>
    <property type="match status" value="1"/>
</dbReference>
<comment type="caution">
    <text evidence="4">The sequence shown here is derived from an EMBL/GenBank/DDBJ whole genome shotgun (WGS) entry which is preliminary data.</text>
</comment>
<dbReference type="Pfam" id="PF02234">
    <property type="entry name" value="CDI"/>
    <property type="match status" value="1"/>
</dbReference>
<protein>
    <submittedName>
        <fullName evidence="4">CDN1A inhibitor</fullName>
    </submittedName>
</protein>
<sequence length="54" mass="6493">CSSKVCRNLFGPVDHHQLQNDLEDLLRQHLEAAQQRWNFNFETETPLEGHFKWE</sequence>
<feature type="non-terminal residue" evidence="4">
    <location>
        <position position="54"/>
    </location>
</feature>
<dbReference type="InterPro" id="IPR044898">
    <property type="entry name" value="CDI_dom_sf"/>
</dbReference>
<evidence type="ECO:0000259" key="3">
    <source>
        <dbReference type="Pfam" id="PF02234"/>
    </source>
</evidence>
<organism evidence="4 5">
    <name type="scientific">Lophotis ruficrista</name>
    <dbReference type="NCBI Taxonomy" id="172689"/>
    <lineage>
        <taxon>Eukaryota</taxon>
        <taxon>Metazoa</taxon>
        <taxon>Chordata</taxon>
        <taxon>Craniata</taxon>
        <taxon>Vertebrata</taxon>
        <taxon>Euteleostomi</taxon>
        <taxon>Archelosauria</taxon>
        <taxon>Archosauria</taxon>
        <taxon>Dinosauria</taxon>
        <taxon>Saurischia</taxon>
        <taxon>Theropoda</taxon>
        <taxon>Coelurosauria</taxon>
        <taxon>Aves</taxon>
        <taxon>Neognathae</taxon>
        <taxon>Neoaves</taxon>
        <taxon>Otidimorphae</taxon>
        <taxon>Otidiformes</taxon>
        <taxon>Otididae</taxon>
        <taxon>Lophotis</taxon>
    </lineage>
</organism>
<feature type="non-terminal residue" evidence="4">
    <location>
        <position position="1"/>
    </location>
</feature>
<name>A0A7K8JVN7_9AVES</name>
<comment type="similarity">
    <text evidence="1">Belongs to the CDI family.</text>
</comment>
<dbReference type="Proteomes" id="UP000533896">
    <property type="component" value="Unassembled WGS sequence"/>
</dbReference>
<evidence type="ECO:0000256" key="1">
    <source>
        <dbReference type="ARBA" id="ARBA00006726"/>
    </source>
</evidence>
<gene>
    <name evidence="4" type="primary">Cdkn1a_0</name>
    <name evidence="4" type="ORF">LOPRUF_R04504</name>
</gene>
<dbReference type="OrthoDB" id="9940972at2759"/>
<dbReference type="GO" id="GO:2000045">
    <property type="term" value="P:regulation of G1/S transition of mitotic cell cycle"/>
    <property type="evidence" value="ECO:0007669"/>
    <property type="project" value="TreeGrafter"/>
</dbReference>
<dbReference type="GO" id="GO:0005634">
    <property type="term" value="C:nucleus"/>
    <property type="evidence" value="ECO:0007669"/>
    <property type="project" value="InterPro"/>
</dbReference>
<dbReference type="GO" id="GO:0006974">
    <property type="term" value="P:DNA damage response"/>
    <property type="evidence" value="ECO:0007669"/>
    <property type="project" value="TreeGrafter"/>
</dbReference>
<dbReference type="AlphaFoldDB" id="A0A7K8JVN7"/>
<dbReference type="GO" id="GO:0072331">
    <property type="term" value="P:signal transduction by p53 class mediator"/>
    <property type="evidence" value="ECO:0007669"/>
    <property type="project" value="InterPro"/>
</dbReference>
<dbReference type="InterPro" id="IPR003175">
    <property type="entry name" value="CDI_dom"/>
</dbReference>
<dbReference type="Gene3D" id="4.10.365.10">
    <property type="entry name" value="p27"/>
    <property type="match status" value="1"/>
</dbReference>
<reference evidence="4 5" key="1">
    <citation type="submission" date="2019-09" db="EMBL/GenBank/DDBJ databases">
        <title>Bird 10,000 Genomes (B10K) Project - Family phase.</title>
        <authorList>
            <person name="Zhang G."/>
        </authorList>
    </citation>
    <scope>NUCLEOTIDE SEQUENCE [LARGE SCALE GENOMIC DNA]</scope>
    <source>
        <strain evidence="4">B10K-CU-031-23</strain>
    </source>
</reference>